<organism evidence="1 2">
    <name type="scientific">Elysia crispata</name>
    <name type="common">lettuce slug</name>
    <dbReference type="NCBI Taxonomy" id="231223"/>
    <lineage>
        <taxon>Eukaryota</taxon>
        <taxon>Metazoa</taxon>
        <taxon>Spiralia</taxon>
        <taxon>Lophotrochozoa</taxon>
        <taxon>Mollusca</taxon>
        <taxon>Gastropoda</taxon>
        <taxon>Heterobranchia</taxon>
        <taxon>Euthyneura</taxon>
        <taxon>Panpulmonata</taxon>
        <taxon>Sacoglossa</taxon>
        <taxon>Placobranchoidea</taxon>
        <taxon>Plakobranchidae</taxon>
        <taxon>Elysia</taxon>
    </lineage>
</organism>
<evidence type="ECO:0000313" key="2">
    <source>
        <dbReference type="Proteomes" id="UP001283361"/>
    </source>
</evidence>
<evidence type="ECO:0000313" key="1">
    <source>
        <dbReference type="EMBL" id="KAK3746294.1"/>
    </source>
</evidence>
<reference evidence="1" key="1">
    <citation type="journal article" date="2023" name="G3 (Bethesda)">
        <title>A reference genome for the long-term kleptoplast-retaining sea slug Elysia crispata morphotype clarki.</title>
        <authorList>
            <person name="Eastman K.E."/>
            <person name="Pendleton A.L."/>
            <person name="Shaikh M.A."/>
            <person name="Suttiyut T."/>
            <person name="Ogas R."/>
            <person name="Tomko P."/>
            <person name="Gavelis G."/>
            <person name="Widhalm J.R."/>
            <person name="Wisecaver J.H."/>
        </authorList>
    </citation>
    <scope>NUCLEOTIDE SEQUENCE</scope>
    <source>
        <strain evidence="1">ECLA1</strain>
    </source>
</reference>
<name>A0AAE0YI09_9GAST</name>
<accession>A0AAE0YI09</accession>
<keyword evidence="2" id="KW-1185">Reference proteome</keyword>
<dbReference type="AlphaFoldDB" id="A0AAE0YI09"/>
<proteinExistence type="predicted"/>
<dbReference type="Proteomes" id="UP001283361">
    <property type="component" value="Unassembled WGS sequence"/>
</dbReference>
<sequence>MMQIVMQLKSYVAKLSRANVFEQYNNFDFTAAEDKKGYGTVVKFERHYLGIKRTVFSRYQFWTCMREGGKQSEDFINHLQRFTRQWDFAEMDNMVRDKIVFPVRENPFKGRQPDSPEG</sequence>
<dbReference type="EMBL" id="JAWDGP010006160">
    <property type="protein sequence ID" value="KAK3746294.1"/>
    <property type="molecule type" value="Genomic_DNA"/>
</dbReference>
<protein>
    <submittedName>
        <fullName evidence="1">Uncharacterized protein</fullName>
    </submittedName>
</protein>
<comment type="caution">
    <text evidence="1">The sequence shown here is derived from an EMBL/GenBank/DDBJ whole genome shotgun (WGS) entry which is preliminary data.</text>
</comment>
<gene>
    <name evidence="1" type="ORF">RRG08_065814</name>
</gene>